<gene>
    <name evidence="3" type="ORF">E1181_17095</name>
</gene>
<dbReference type="Gene3D" id="3.60.10.10">
    <property type="entry name" value="Endonuclease/exonuclease/phosphatase"/>
    <property type="match status" value="1"/>
</dbReference>
<dbReference type="InterPro" id="IPR036691">
    <property type="entry name" value="Endo/exonu/phosph_ase_sf"/>
</dbReference>
<dbReference type="Pfam" id="PF03372">
    <property type="entry name" value="Exo_endo_phos"/>
    <property type="match status" value="1"/>
</dbReference>
<accession>A0A4R4VR15</accession>
<organism evidence="3 4">
    <name type="scientific">Saccharopolyspora terrae</name>
    <dbReference type="NCBI Taxonomy" id="2530384"/>
    <lineage>
        <taxon>Bacteria</taxon>
        <taxon>Bacillati</taxon>
        <taxon>Actinomycetota</taxon>
        <taxon>Actinomycetes</taxon>
        <taxon>Pseudonocardiales</taxon>
        <taxon>Pseudonocardiaceae</taxon>
        <taxon>Saccharopolyspora</taxon>
    </lineage>
</organism>
<protein>
    <submittedName>
        <fullName evidence="3">Endonuclease</fullName>
    </submittedName>
</protein>
<feature type="compositionally biased region" description="Basic and acidic residues" evidence="1">
    <location>
        <begin position="292"/>
        <end position="310"/>
    </location>
</feature>
<proteinExistence type="predicted"/>
<keyword evidence="4" id="KW-1185">Reference proteome</keyword>
<keyword evidence="3" id="KW-0540">Nuclease</keyword>
<dbReference type="RefSeq" id="WP_132675928.1">
    <property type="nucleotide sequence ID" value="NZ_SMKS01000028.1"/>
</dbReference>
<evidence type="ECO:0000256" key="1">
    <source>
        <dbReference type="SAM" id="MobiDB-lite"/>
    </source>
</evidence>
<reference evidence="3 4" key="1">
    <citation type="submission" date="2019-03" db="EMBL/GenBank/DDBJ databases">
        <title>Draft genome sequences of novel Actinobacteria.</title>
        <authorList>
            <person name="Sahin N."/>
            <person name="Ay H."/>
            <person name="Saygin H."/>
        </authorList>
    </citation>
    <scope>NUCLEOTIDE SEQUENCE [LARGE SCALE GENOMIC DNA]</scope>
    <source>
        <strain evidence="3 4">16K309</strain>
    </source>
</reference>
<dbReference type="SUPFAM" id="SSF56219">
    <property type="entry name" value="DNase I-like"/>
    <property type="match status" value="1"/>
</dbReference>
<keyword evidence="3" id="KW-0378">Hydrolase</keyword>
<dbReference type="PANTHER" id="PTHR42834">
    <property type="entry name" value="ENDONUCLEASE/EXONUCLEASE/PHOSPHATASE FAMILY PROTEIN (AFU_ORTHOLOGUE AFUA_3G09210)"/>
    <property type="match status" value="1"/>
</dbReference>
<evidence type="ECO:0000313" key="3">
    <source>
        <dbReference type="EMBL" id="TDD04755.1"/>
    </source>
</evidence>
<dbReference type="OrthoDB" id="7297112at2"/>
<name>A0A4R4VR15_9PSEU</name>
<dbReference type="GO" id="GO:0004519">
    <property type="term" value="F:endonuclease activity"/>
    <property type="evidence" value="ECO:0007669"/>
    <property type="project" value="UniProtKB-KW"/>
</dbReference>
<comment type="caution">
    <text evidence="3">The sequence shown here is derived from an EMBL/GenBank/DDBJ whole genome shotgun (WGS) entry which is preliminary data.</text>
</comment>
<feature type="domain" description="Endonuclease/exonuclease/phosphatase" evidence="2">
    <location>
        <begin position="5"/>
        <end position="303"/>
    </location>
</feature>
<dbReference type="Proteomes" id="UP000295674">
    <property type="component" value="Unassembled WGS sequence"/>
</dbReference>
<dbReference type="PANTHER" id="PTHR42834:SF1">
    <property type="entry name" value="ENDONUCLEASE_EXONUCLEASE_PHOSPHATASE FAMILY PROTEIN (AFU_ORTHOLOGUE AFUA_3G09210)"/>
    <property type="match status" value="1"/>
</dbReference>
<keyword evidence="3" id="KW-0255">Endonuclease</keyword>
<sequence>MVTLGTWNLENLFRPGSDGGPDSAQEYQAKLDSLATTITSMAPDVLAVQEVGDPEALADLVGKLEGRWHTELAEPDGRGIRVGFCSRHPLTDLAQVTDFPEQLQPVQTTDDGETVRQMSRPVLQAGVEVDGQHLTLLTCHLKSKLLTYPGGRFNPRDEDERARYAVYALNRRAAEAATVRGHATQLLEGRGQERAVVVLGDLNDAPDAATTTLLHGPPGSEIGTPGFDRPDQGDGARLWNLAALIPADKRHSRTYNGRPELIDHILVSHQLVGRIAEATTIDTAATSVTDQPRQRRNEPASDHRPVITRF</sequence>
<dbReference type="AlphaFoldDB" id="A0A4R4VR15"/>
<feature type="region of interest" description="Disordered" evidence="1">
    <location>
        <begin position="283"/>
        <end position="310"/>
    </location>
</feature>
<evidence type="ECO:0000259" key="2">
    <source>
        <dbReference type="Pfam" id="PF03372"/>
    </source>
</evidence>
<evidence type="ECO:0000313" key="4">
    <source>
        <dbReference type="Proteomes" id="UP000295674"/>
    </source>
</evidence>
<dbReference type="EMBL" id="SMKS01000028">
    <property type="protein sequence ID" value="TDD04755.1"/>
    <property type="molecule type" value="Genomic_DNA"/>
</dbReference>
<dbReference type="InterPro" id="IPR005135">
    <property type="entry name" value="Endo/exonuclease/phosphatase"/>
</dbReference>